<evidence type="ECO:0000313" key="6">
    <source>
        <dbReference type="Proteomes" id="UP000516428"/>
    </source>
</evidence>
<dbReference type="KEGG" id="sxn:IAG42_04020"/>
<dbReference type="InterPro" id="IPR008628">
    <property type="entry name" value="GPP34-like"/>
</dbReference>
<dbReference type="EMBL" id="CP061281">
    <property type="protein sequence ID" value="QNS02871.1"/>
    <property type="molecule type" value="Genomic_DNA"/>
</dbReference>
<dbReference type="AlphaFoldDB" id="A0A7H1B2B6"/>
<name>A0A7H1B2B6_9ACTN</name>
<dbReference type="RefSeq" id="WP_188335626.1">
    <property type="nucleotide sequence ID" value="NZ_CP061281.1"/>
</dbReference>
<accession>A0A7H1B2B6</accession>
<dbReference type="Gene3D" id="1.10.3630.10">
    <property type="entry name" value="yeast vps74-n-term truncation variant domain like"/>
    <property type="match status" value="1"/>
</dbReference>
<evidence type="ECO:0000256" key="2">
    <source>
        <dbReference type="ARBA" id="ARBA00023034"/>
    </source>
</evidence>
<keyword evidence="2" id="KW-0333">Golgi apparatus</keyword>
<evidence type="ECO:0000256" key="3">
    <source>
        <dbReference type="ARBA" id="ARBA00023121"/>
    </source>
</evidence>
<dbReference type="GO" id="GO:0070273">
    <property type="term" value="F:phosphatidylinositol-4-phosphate binding"/>
    <property type="evidence" value="ECO:0007669"/>
    <property type="project" value="InterPro"/>
</dbReference>
<dbReference type="GO" id="GO:0012505">
    <property type="term" value="C:endomembrane system"/>
    <property type="evidence" value="ECO:0007669"/>
    <property type="project" value="UniProtKB-ARBA"/>
</dbReference>
<sequence length="197" mass="21202">MNTARDLLLISLDREHGVPADQGALSLALAGGELVDLVRAEAAAVREERIVPGLAPAQDDELMRQAVSSLVREEPFELVDDWLWRRGNGLAKEYVAGLRAEGLVTRKPHRFRPGPPETLASAAREVAVARWEAGEPVLQALVAALRQGDESAVDASGLSDQVVTVLAAVGGAELELEAERQRRSVENAAFDNIWRGA</sequence>
<dbReference type="Pfam" id="PF05719">
    <property type="entry name" value="GPP34"/>
    <property type="match status" value="1"/>
</dbReference>
<comment type="subcellular location">
    <subcellularLocation>
        <location evidence="1">Golgi apparatus membrane</location>
        <topology evidence="1">Peripheral membrane protein</topology>
        <orientation evidence="1">Cytoplasmic side</orientation>
    </subcellularLocation>
</comment>
<gene>
    <name evidence="5" type="ORF">IAG42_04020</name>
</gene>
<reference evidence="5 6" key="1">
    <citation type="submission" date="2020-09" db="EMBL/GenBank/DDBJ databases">
        <title>A novel species.</title>
        <authorList>
            <person name="Gao J."/>
        </authorList>
    </citation>
    <scope>NUCLEOTIDE SEQUENCE [LARGE SCALE GENOMIC DNA]</scope>
    <source>
        <strain evidence="5 6">CRXT-Y-14</strain>
    </source>
</reference>
<evidence type="ECO:0000256" key="4">
    <source>
        <dbReference type="ARBA" id="ARBA00023136"/>
    </source>
</evidence>
<dbReference type="InterPro" id="IPR038261">
    <property type="entry name" value="GPP34-like_sf"/>
</dbReference>
<evidence type="ECO:0000256" key="1">
    <source>
        <dbReference type="ARBA" id="ARBA00004255"/>
    </source>
</evidence>
<evidence type="ECO:0000313" key="5">
    <source>
        <dbReference type="EMBL" id="QNS02871.1"/>
    </source>
</evidence>
<protein>
    <submittedName>
        <fullName evidence="5">GPP34 family phosphoprotein</fullName>
    </submittedName>
</protein>
<keyword evidence="4" id="KW-0472">Membrane</keyword>
<organism evidence="5 6">
    <name type="scientific">Streptomyces xanthii</name>
    <dbReference type="NCBI Taxonomy" id="2768069"/>
    <lineage>
        <taxon>Bacteria</taxon>
        <taxon>Bacillati</taxon>
        <taxon>Actinomycetota</taxon>
        <taxon>Actinomycetes</taxon>
        <taxon>Kitasatosporales</taxon>
        <taxon>Streptomycetaceae</taxon>
        <taxon>Streptomyces</taxon>
    </lineage>
</organism>
<proteinExistence type="predicted"/>
<dbReference type="Proteomes" id="UP000516428">
    <property type="component" value="Chromosome"/>
</dbReference>
<keyword evidence="6" id="KW-1185">Reference proteome</keyword>
<dbReference type="GO" id="GO:0005737">
    <property type="term" value="C:cytoplasm"/>
    <property type="evidence" value="ECO:0007669"/>
    <property type="project" value="UniProtKB-ARBA"/>
</dbReference>
<keyword evidence="3" id="KW-0446">Lipid-binding</keyword>